<evidence type="ECO:0000313" key="6">
    <source>
        <dbReference type="EMBL" id="CAF4972283.1"/>
    </source>
</evidence>
<dbReference type="EMBL" id="CAJOBG010107345">
    <property type="protein sequence ID" value="CAF4727361.1"/>
    <property type="molecule type" value="Genomic_DNA"/>
</dbReference>
<gene>
    <name evidence="2" type="ORF">BYL167_LOCUS44974</name>
    <name evidence="4" type="ORF">BYL167_LOCUS49398</name>
    <name evidence="1" type="ORF">GIL414_LOCUS39463</name>
    <name evidence="5" type="ORF">GIL414_LOCUS51967</name>
    <name evidence="3" type="ORF">OVN521_LOCUS49313</name>
    <name evidence="6" type="ORF">SMN809_LOCUS55235</name>
</gene>
<dbReference type="Proteomes" id="UP000681720">
    <property type="component" value="Unassembled WGS sequence"/>
</dbReference>
<proteinExistence type="predicted"/>
<name>A0A821JUY1_9BILA</name>
<accession>A0A821JUY1</accession>
<organism evidence="3 7">
    <name type="scientific">Rotaria magnacalcarata</name>
    <dbReference type="NCBI Taxonomy" id="392030"/>
    <lineage>
        <taxon>Eukaryota</taxon>
        <taxon>Metazoa</taxon>
        <taxon>Spiralia</taxon>
        <taxon>Gnathifera</taxon>
        <taxon>Rotifera</taxon>
        <taxon>Eurotatoria</taxon>
        <taxon>Bdelloidea</taxon>
        <taxon>Philodinida</taxon>
        <taxon>Philodinidae</taxon>
        <taxon>Rotaria</taxon>
    </lineage>
</organism>
<dbReference type="EMBL" id="CAJOBH010123475">
    <property type="protein sequence ID" value="CAF4723452.1"/>
    <property type="molecule type" value="Genomic_DNA"/>
</dbReference>
<protein>
    <submittedName>
        <fullName evidence="3">Uncharacterized protein</fullName>
    </submittedName>
</protein>
<evidence type="ECO:0000313" key="2">
    <source>
        <dbReference type="EMBL" id="CAF4723452.1"/>
    </source>
</evidence>
<keyword evidence="7" id="KW-1185">Reference proteome</keyword>
<dbReference type="EMBL" id="CAJOBI010194628">
    <property type="protein sequence ID" value="CAF4972283.1"/>
    <property type="molecule type" value="Genomic_DNA"/>
</dbReference>
<dbReference type="EMBL" id="CAJOBJ010176864">
    <property type="protein sequence ID" value="CAF4903662.1"/>
    <property type="molecule type" value="Genomic_DNA"/>
</dbReference>
<dbReference type="Proteomes" id="UP000676336">
    <property type="component" value="Unassembled WGS sequence"/>
</dbReference>
<evidence type="ECO:0000313" key="5">
    <source>
        <dbReference type="EMBL" id="CAF4903662.1"/>
    </source>
</evidence>
<comment type="caution">
    <text evidence="3">The sequence shown here is derived from an EMBL/GenBank/DDBJ whole genome shotgun (WGS) entry which is preliminary data.</text>
</comment>
<sequence length="27" mass="3071">GSPNSDKTVSFFDERVKVKAKLSPDRY</sequence>
<feature type="non-terminal residue" evidence="3">
    <location>
        <position position="1"/>
    </location>
</feature>
<dbReference type="Proteomes" id="UP000663866">
    <property type="component" value="Unassembled WGS sequence"/>
</dbReference>
<reference evidence="3" key="1">
    <citation type="submission" date="2021-02" db="EMBL/GenBank/DDBJ databases">
        <authorList>
            <person name="Nowell W R."/>
        </authorList>
    </citation>
    <scope>NUCLEOTIDE SEQUENCE</scope>
</reference>
<dbReference type="EMBL" id="CAJOBJ010106875">
    <property type="protein sequence ID" value="CAF4613439.1"/>
    <property type="molecule type" value="Genomic_DNA"/>
</dbReference>
<dbReference type="EMBL" id="CAJOBH010146867">
    <property type="protein sequence ID" value="CAF4830486.1"/>
    <property type="molecule type" value="Genomic_DNA"/>
</dbReference>
<evidence type="ECO:0000313" key="1">
    <source>
        <dbReference type="EMBL" id="CAF4613439.1"/>
    </source>
</evidence>
<evidence type="ECO:0000313" key="7">
    <source>
        <dbReference type="Proteomes" id="UP000663866"/>
    </source>
</evidence>
<evidence type="ECO:0000313" key="4">
    <source>
        <dbReference type="EMBL" id="CAF4830486.1"/>
    </source>
</evidence>
<dbReference type="AlphaFoldDB" id="A0A821JUY1"/>
<dbReference type="Proteomes" id="UP000681967">
    <property type="component" value="Unassembled WGS sequence"/>
</dbReference>
<evidence type="ECO:0000313" key="3">
    <source>
        <dbReference type="EMBL" id="CAF4727361.1"/>
    </source>
</evidence>